<dbReference type="PANTHER" id="PTHR31906">
    <property type="entry name" value="PLASTID-LIPID-ASSOCIATED PROTEIN 4, CHLOROPLASTIC-RELATED"/>
    <property type="match status" value="1"/>
</dbReference>
<reference evidence="5" key="1">
    <citation type="submission" date="2015-12" db="EMBL/GenBank/DDBJ databases">
        <title>Update maize B73 reference genome by single molecule sequencing technologies.</title>
        <authorList>
            <consortium name="Maize Genome Sequencing Project"/>
            <person name="Ware D."/>
        </authorList>
    </citation>
    <scope>NUCLEOTIDE SEQUENCE [LARGE SCALE GENOMIC DNA]</scope>
    <source>
        <tissue evidence="5">Seedling</tissue>
    </source>
</reference>
<evidence type="ECO:0000256" key="1">
    <source>
        <dbReference type="ARBA" id="ARBA00004474"/>
    </source>
</evidence>
<dbReference type="InterPro" id="IPR039633">
    <property type="entry name" value="PAP"/>
</dbReference>
<evidence type="ECO:0000256" key="3">
    <source>
        <dbReference type="ARBA" id="ARBA00022946"/>
    </source>
</evidence>
<evidence type="ECO:0000259" key="4">
    <source>
        <dbReference type="Pfam" id="PF04755"/>
    </source>
</evidence>
<keyword evidence="2" id="KW-0934">Plastid</keyword>
<dbReference type="Pfam" id="PF04755">
    <property type="entry name" value="PAP_fibrillin"/>
    <property type="match status" value="1"/>
</dbReference>
<feature type="domain" description="Plastid lipid-associated protein/fibrillin conserved" evidence="4">
    <location>
        <begin position="122"/>
        <end position="232"/>
    </location>
</feature>
<proteinExistence type="predicted"/>
<evidence type="ECO:0000256" key="2">
    <source>
        <dbReference type="ARBA" id="ARBA00022640"/>
    </source>
</evidence>
<keyword evidence="3" id="KW-0809">Transit peptide</keyword>
<dbReference type="EMBL" id="CM007650">
    <property type="protein sequence ID" value="ONM56947.1"/>
    <property type="molecule type" value="Genomic_DNA"/>
</dbReference>
<dbReference type="InterPro" id="IPR006843">
    <property type="entry name" value="PAP/fibrillin_dom"/>
</dbReference>
<dbReference type="AlphaFoldDB" id="A0A1D6IAE3"/>
<evidence type="ECO:0000313" key="5">
    <source>
        <dbReference type="EMBL" id="ONM56947.1"/>
    </source>
</evidence>
<gene>
    <name evidence="5" type="ORF">ZEAMMB73_Zm00001d021351</name>
</gene>
<dbReference type="ExpressionAtlas" id="A0A1D6IAE3">
    <property type="expression patterns" value="baseline and differential"/>
</dbReference>
<accession>A0A1D6IAE3</accession>
<organism evidence="5">
    <name type="scientific">Zea mays</name>
    <name type="common">Maize</name>
    <dbReference type="NCBI Taxonomy" id="4577"/>
    <lineage>
        <taxon>Eukaryota</taxon>
        <taxon>Viridiplantae</taxon>
        <taxon>Streptophyta</taxon>
        <taxon>Embryophyta</taxon>
        <taxon>Tracheophyta</taxon>
        <taxon>Spermatophyta</taxon>
        <taxon>Magnoliopsida</taxon>
        <taxon>Liliopsida</taxon>
        <taxon>Poales</taxon>
        <taxon>Poaceae</taxon>
        <taxon>PACMAD clade</taxon>
        <taxon>Panicoideae</taxon>
        <taxon>Andropogonodae</taxon>
        <taxon>Andropogoneae</taxon>
        <taxon>Tripsacinae</taxon>
        <taxon>Zea</taxon>
    </lineage>
</organism>
<protein>
    <submittedName>
        <fullName evidence="5">Putative plastid-lipid-associated protein 12 chloroplastic</fullName>
    </submittedName>
</protein>
<comment type="subcellular location">
    <subcellularLocation>
        <location evidence="1">Plastid</location>
    </subcellularLocation>
</comment>
<sequence length="345" mass="37904">MAAAPAAAGGLMQLQPPLCVSPRASASCAPSIWGALPQLRRRRALARAASSVAAGEAEAYTEPELVLLEALLGIQGRGRAVAPRQLQARDPRFTRFLPSAPRARADISRQRTKSIAGSHFMQRTFVGVDSFRIFQEVYLRTDDPRVVNVVKFSESVGDLKVEAEATIKDGKRILFRFDRAAFAFKFLPFKVPYPVPFRLLGDEANGWLDTTYLSHTGNIRISRGNKGTTFVLQKSADPRQILLSAISARTGVEEVINDFISSQNGTKADLSILVGEWQLLWCSQTEALHCTCSKNGSGNTFTMSMKEGAVKVGGLQFPLDAQGEFVMEILYGIHVFLKLKYEAYT</sequence>
<dbReference type="GO" id="GO:0009536">
    <property type="term" value="C:plastid"/>
    <property type="evidence" value="ECO:0007669"/>
    <property type="project" value="UniProtKB-SubCell"/>
</dbReference>
<name>A0A1D6IAE3_MAIZE</name>